<evidence type="ECO:0000256" key="1">
    <source>
        <dbReference type="ARBA" id="ARBA00004477"/>
    </source>
</evidence>
<feature type="transmembrane region" description="Helical" evidence="15">
    <location>
        <begin position="684"/>
        <end position="703"/>
    </location>
</feature>
<evidence type="ECO:0000256" key="14">
    <source>
        <dbReference type="ARBA" id="ARBA00045102"/>
    </source>
</evidence>
<dbReference type="EC" id="2.4.1.109" evidence="4 15"/>
<dbReference type="GO" id="GO:0004169">
    <property type="term" value="F:dolichyl-phosphate-mannose-protein mannosyltransferase activity"/>
    <property type="evidence" value="ECO:0007669"/>
    <property type="project" value="UniProtKB-UniRule"/>
</dbReference>
<dbReference type="PROSITE" id="PS50919">
    <property type="entry name" value="MIR"/>
    <property type="match status" value="3"/>
</dbReference>
<feature type="transmembrane region" description="Helical" evidence="15">
    <location>
        <begin position="234"/>
        <end position="253"/>
    </location>
</feature>
<feature type="transmembrane region" description="Helical" evidence="15">
    <location>
        <begin position="146"/>
        <end position="166"/>
    </location>
</feature>
<feature type="transmembrane region" description="Helical" evidence="15">
    <location>
        <begin position="617"/>
        <end position="638"/>
    </location>
</feature>
<dbReference type="Pfam" id="PF02366">
    <property type="entry name" value="PMT"/>
    <property type="match status" value="1"/>
</dbReference>
<feature type="compositionally biased region" description="Basic and acidic residues" evidence="16">
    <location>
        <begin position="832"/>
        <end position="850"/>
    </location>
</feature>
<feature type="region of interest" description="Disordered" evidence="16">
    <location>
        <begin position="1"/>
        <end position="42"/>
    </location>
</feature>
<feature type="transmembrane region" description="Helical" evidence="15">
    <location>
        <begin position="289"/>
        <end position="313"/>
    </location>
</feature>
<evidence type="ECO:0000256" key="16">
    <source>
        <dbReference type="SAM" id="MobiDB-lite"/>
    </source>
</evidence>
<evidence type="ECO:0000256" key="13">
    <source>
        <dbReference type="ARBA" id="ARBA00045085"/>
    </source>
</evidence>
<dbReference type="EMBL" id="KZ678147">
    <property type="protein sequence ID" value="PSN60715.1"/>
    <property type="molecule type" value="Genomic_DNA"/>
</dbReference>
<sequence>MASKAASGPYLAEKPDGRRSKSRSPGPNGRKKQQQQQQKVASYASEGVQDHDIFNLPGSDWQLLVLLTIIGAAVRLFRIYQPSSVVFDEVHFGGFASKYIKGKFFMDVHPPLAKMLITLAGWLAGFDGNFDFKDIGKDYIEPKVPYVAMRLLPAICGVATIPTMFLTLKALGCRTTSAALGATLVIFDNALVTQSRLILLDSPLIIFTAFTALAWTSFINQHEQGPKKAFQPSWWFWLAATGVGLGATVSVKWVGLFTIAWVGSLTLLQLWVLLGDTRNVTPRLWFKHFFARLFCLVVIPLTFYMAMFAIHFICLVNPGDGDGFMSSEFQSTLNSKGMKDVPADVAFGSRISLRHHNTQGGYLHSHAHMYPTGSKQQQITLYPHKDENNIWLIENQTLPEIPDGPKPEGPKAWDEVGPIFVEDGATIRLYHATTDRRLHSHDVRAPVTEADWQNEVSAYGYEGFEGDANDLFRIEIIKSMSDGSEAKKRLRTIQTKFRLVHLMTGCVLFSHKVKLPEWGFEQQEVTCARGGTLPNSIWYIEGNVHPLMKDDSEKVNYRRPGFFGKFWELQKVMWKTNAGLVESHAWDSRPPSWPVLRRGINFWGKHHRQIYLIGNPVIWWSSTAVIGLYAVIKGLAILRWQRGYRDYSNVVFKRFDYELGMSILGWAFHYFPFFLMARQLFLHHYLPALYFAIMALCQMYDFVSFRFSSLGLRQYPAIGQAAAVAFLAAAITVFTVYSPLAYGNPWTRDQCNSVKLFNTWDWDCNNFYTSYEQYSSDTVVPSIAAPSSAAPPPPQPPVVEVPAAKEPQAEEPKKDEVVSEKAAVSPPPQADPNERPIVSKEERIEYRDENGRVLDDEEVKALAGKVSFKTRYETRTRVLDAQGNEIYEELIEARDGDGAGVAPPHPDVEGRNPETKEKGEAEASEAPPTVEAGEDVQKEKSAEGQGKDAKPASDAKVATQQQE</sequence>
<evidence type="ECO:0000256" key="10">
    <source>
        <dbReference type="ARBA" id="ARBA00022989"/>
    </source>
</evidence>
<dbReference type="InterPro" id="IPR016093">
    <property type="entry name" value="MIR_motif"/>
</dbReference>
<dbReference type="Gene3D" id="2.80.10.50">
    <property type="match status" value="1"/>
</dbReference>
<keyword evidence="8" id="KW-0677">Repeat</keyword>
<protein>
    <recommendedName>
        <fullName evidence="4 15">Dolichyl-phosphate-mannose--protein mannosyltransferase</fullName>
        <ecNumber evidence="4 15">2.4.1.109</ecNumber>
    </recommendedName>
</protein>
<evidence type="ECO:0000256" key="9">
    <source>
        <dbReference type="ARBA" id="ARBA00022824"/>
    </source>
</evidence>
<dbReference type="SMART" id="SM00472">
    <property type="entry name" value="MIR"/>
    <property type="match status" value="3"/>
</dbReference>
<comment type="subcellular location">
    <subcellularLocation>
        <location evidence="1 15">Endoplasmic reticulum membrane</location>
        <topology evidence="1 15">Multi-pass membrane protein</topology>
    </subcellularLocation>
</comment>
<dbReference type="AlphaFoldDB" id="A0A2T2N5I9"/>
<feature type="domain" description="MIR" evidence="17">
    <location>
        <begin position="487"/>
        <end position="543"/>
    </location>
</feature>
<keyword evidence="10 15" id="KW-1133">Transmembrane helix</keyword>
<comment type="pathway">
    <text evidence="2 15">Protein modification; protein glycosylation.</text>
</comment>
<dbReference type="PANTHER" id="PTHR10050">
    <property type="entry name" value="DOLICHYL-PHOSPHATE-MANNOSE--PROTEIN MANNOSYLTRANSFERASE"/>
    <property type="match status" value="1"/>
</dbReference>
<gene>
    <name evidence="18" type="ORF">BS50DRAFT_578903</name>
</gene>
<proteinExistence type="inferred from homology"/>
<keyword evidence="5 15" id="KW-0328">Glycosyltransferase</keyword>
<accession>A0A2T2N5I9</accession>
<evidence type="ECO:0000256" key="3">
    <source>
        <dbReference type="ARBA" id="ARBA00007222"/>
    </source>
</evidence>
<dbReference type="OrthoDB" id="292747at2759"/>
<feature type="region of interest" description="Disordered" evidence="16">
    <location>
        <begin position="889"/>
        <end position="963"/>
    </location>
</feature>
<feature type="transmembrane region" description="Helical" evidence="15">
    <location>
        <begin position="659"/>
        <end position="678"/>
    </location>
</feature>
<feature type="region of interest" description="Disordered" evidence="16">
    <location>
        <begin position="784"/>
        <end position="850"/>
    </location>
</feature>
<dbReference type="CDD" id="cd23283">
    <property type="entry name" value="beta-trefoil_MIR_PMT1-like"/>
    <property type="match status" value="1"/>
</dbReference>
<evidence type="ECO:0000256" key="5">
    <source>
        <dbReference type="ARBA" id="ARBA00022676"/>
    </source>
</evidence>
<dbReference type="InterPro" id="IPR027005">
    <property type="entry name" value="PMT-like"/>
</dbReference>
<evidence type="ECO:0000313" key="18">
    <source>
        <dbReference type="EMBL" id="PSN60715.1"/>
    </source>
</evidence>
<comment type="function">
    <text evidence="15">Transfers mannose from Dol-P-mannose to Ser or Thr residues on proteins.</text>
</comment>
<evidence type="ECO:0000256" key="15">
    <source>
        <dbReference type="RuleBase" id="RU367007"/>
    </source>
</evidence>
<dbReference type="FunFam" id="2.80.10.50:FF:000034">
    <property type="entry name" value="Dolichyl-phosphate-mannose-protein mannosyltransferase 1"/>
    <property type="match status" value="1"/>
</dbReference>
<dbReference type="Proteomes" id="UP000240883">
    <property type="component" value="Unassembled WGS sequence"/>
</dbReference>
<comment type="catalytic activity">
    <reaction evidence="13 15">
        <text>a di-trans,poly-cis-dolichyl beta-D-mannosyl phosphate + L-threonyl-[protein] = 3-O-(alpha-D-mannosyl)-L-threonyl-[protein] + a di-trans,poly-cis-dolichyl phosphate + H(+)</text>
        <dbReference type="Rhea" id="RHEA:53396"/>
        <dbReference type="Rhea" id="RHEA-COMP:11060"/>
        <dbReference type="Rhea" id="RHEA-COMP:13547"/>
        <dbReference type="Rhea" id="RHEA-COMP:19498"/>
        <dbReference type="Rhea" id="RHEA-COMP:19501"/>
        <dbReference type="ChEBI" id="CHEBI:15378"/>
        <dbReference type="ChEBI" id="CHEBI:30013"/>
        <dbReference type="ChEBI" id="CHEBI:57683"/>
        <dbReference type="ChEBI" id="CHEBI:58211"/>
        <dbReference type="ChEBI" id="CHEBI:137323"/>
        <dbReference type="EC" id="2.4.1.109"/>
    </reaction>
</comment>
<feature type="compositionally biased region" description="Basic and acidic residues" evidence="16">
    <location>
        <begin position="807"/>
        <end position="819"/>
    </location>
</feature>
<evidence type="ECO:0000256" key="8">
    <source>
        <dbReference type="ARBA" id="ARBA00022737"/>
    </source>
</evidence>
<evidence type="ECO:0000259" key="17">
    <source>
        <dbReference type="PROSITE" id="PS50919"/>
    </source>
</evidence>
<comment type="similarity">
    <text evidence="3 15">Belongs to the glycosyltransferase 39 family.</text>
</comment>
<dbReference type="STRING" id="1448308.A0A2T2N5I9"/>
<dbReference type="InterPro" id="IPR032421">
    <property type="entry name" value="PMT_4TMC"/>
</dbReference>
<feature type="compositionally biased region" description="Basic and acidic residues" evidence="16">
    <location>
        <begin position="935"/>
        <end position="953"/>
    </location>
</feature>
<dbReference type="SUPFAM" id="SSF82109">
    <property type="entry name" value="MIR domain"/>
    <property type="match status" value="1"/>
</dbReference>
<keyword evidence="19" id="KW-1185">Reference proteome</keyword>
<evidence type="ECO:0000256" key="6">
    <source>
        <dbReference type="ARBA" id="ARBA00022679"/>
    </source>
</evidence>
<keyword evidence="7 15" id="KW-0812">Transmembrane</keyword>
<feature type="compositionally biased region" description="Basic and acidic residues" evidence="16">
    <location>
        <begin position="906"/>
        <end position="921"/>
    </location>
</feature>
<feature type="transmembrane region" description="Helical" evidence="15">
    <location>
        <begin position="715"/>
        <end position="737"/>
    </location>
</feature>
<comment type="catalytic activity">
    <reaction evidence="14 15">
        <text>a di-trans,poly-cis-dolichyl beta-D-mannosyl phosphate + L-seryl-[protein] = 3-O-(alpha-D-mannosyl)-L-seryl-[protein] + a di-trans,poly-cis-dolichyl phosphate + H(+)</text>
        <dbReference type="Rhea" id="RHEA:17377"/>
        <dbReference type="Rhea" id="RHEA-COMP:9863"/>
        <dbReference type="Rhea" id="RHEA-COMP:13546"/>
        <dbReference type="Rhea" id="RHEA-COMP:19498"/>
        <dbReference type="Rhea" id="RHEA-COMP:19501"/>
        <dbReference type="ChEBI" id="CHEBI:15378"/>
        <dbReference type="ChEBI" id="CHEBI:29999"/>
        <dbReference type="ChEBI" id="CHEBI:57683"/>
        <dbReference type="ChEBI" id="CHEBI:58211"/>
        <dbReference type="ChEBI" id="CHEBI:137321"/>
        <dbReference type="EC" id="2.4.1.109"/>
    </reaction>
</comment>
<dbReference type="PANTHER" id="PTHR10050:SF50">
    <property type="entry name" value="DOLICHYL-PHOSPHATE-MANNOSE--PROTEIN MANNOSYLTRANSFERASE 1-RELATED"/>
    <property type="match status" value="1"/>
</dbReference>
<feature type="domain" description="MIR" evidence="17">
    <location>
        <begin position="342"/>
        <end position="396"/>
    </location>
</feature>
<feature type="transmembrane region" description="Helical" evidence="15">
    <location>
        <begin position="204"/>
        <end position="222"/>
    </location>
</feature>
<feature type="domain" description="MIR" evidence="17">
    <location>
        <begin position="418"/>
        <end position="477"/>
    </location>
</feature>
<name>A0A2T2N5I9_CORCC</name>
<dbReference type="InterPro" id="IPR036300">
    <property type="entry name" value="MIR_dom_sf"/>
</dbReference>
<reference evidence="18 19" key="1">
    <citation type="journal article" date="2018" name="Front. Microbiol.">
        <title>Genome-Wide Analysis of Corynespora cassiicola Leaf Fall Disease Putative Effectors.</title>
        <authorList>
            <person name="Lopez D."/>
            <person name="Ribeiro S."/>
            <person name="Label P."/>
            <person name="Fumanal B."/>
            <person name="Venisse J.S."/>
            <person name="Kohler A."/>
            <person name="de Oliveira R.R."/>
            <person name="Labutti K."/>
            <person name="Lipzen A."/>
            <person name="Lail K."/>
            <person name="Bauer D."/>
            <person name="Ohm R.A."/>
            <person name="Barry K.W."/>
            <person name="Spatafora J."/>
            <person name="Grigoriev I.V."/>
            <person name="Martin F.M."/>
            <person name="Pujade-Renaud V."/>
        </authorList>
    </citation>
    <scope>NUCLEOTIDE SEQUENCE [LARGE SCALE GENOMIC DNA]</scope>
    <source>
        <strain evidence="18 19">Philippines</strain>
    </source>
</reference>
<keyword evidence="11 15" id="KW-0472">Membrane</keyword>
<keyword evidence="12" id="KW-0325">Glycoprotein</keyword>
<evidence type="ECO:0000256" key="12">
    <source>
        <dbReference type="ARBA" id="ARBA00023180"/>
    </source>
</evidence>
<dbReference type="UniPathway" id="UPA00378"/>
<feature type="transmembrane region" description="Helical" evidence="15">
    <location>
        <begin position="259"/>
        <end position="277"/>
    </location>
</feature>
<evidence type="ECO:0000256" key="7">
    <source>
        <dbReference type="ARBA" id="ARBA00022692"/>
    </source>
</evidence>
<evidence type="ECO:0000256" key="2">
    <source>
        <dbReference type="ARBA" id="ARBA00004922"/>
    </source>
</evidence>
<dbReference type="Pfam" id="PF16192">
    <property type="entry name" value="PMT_4TMC"/>
    <property type="match status" value="1"/>
</dbReference>
<evidence type="ECO:0000313" key="19">
    <source>
        <dbReference type="Proteomes" id="UP000240883"/>
    </source>
</evidence>
<dbReference type="InterPro" id="IPR003342">
    <property type="entry name" value="ArnT-like_N"/>
</dbReference>
<organism evidence="18 19">
    <name type="scientific">Corynespora cassiicola Philippines</name>
    <dbReference type="NCBI Taxonomy" id="1448308"/>
    <lineage>
        <taxon>Eukaryota</taxon>
        <taxon>Fungi</taxon>
        <taxon>Dikarya</taxon>
        <taxon>Ascomycota</taxon>
        <taxon>Pezizomycotina</taxon>
        <taxon>Dothideomycetes</taxon>
        <taxon>Pleosporomycetidae</taxon>
        <taxon>Pleosporales</taxon>
        <taxon>Corynesporascaceae</taxon>
        <taxon>Corynespora</taxon>
    </lineage>
</organism>
<evidence type="ECO:0000256" key="11">
    <source>
        <dbReference type="ARBA" id="ARBA00023136"/>
    </source>
</evidence>
<dbReference type="GO" id="GO:0031502">
    <property type="term" value="C:dolichyl-phosphate-mannose-protein mannosyltransferase complex"/>
    <property type="evidence" value="ECO:0007669"/>
    <property type="project" value="UniProtKB-ARBA"/>
</dbReference>
<dbReference type="Pfam" id="PF02815">
    <property type="entry name" value="MIR"/>
    <property type="match status" value="1"/>
</dbReference>
<keyword evidence="6 15" id="KW-0808">Transferase</keyword>
<keyword evidence="9 15" id="KW-0256">Endoplasmic reticulum</keyword>
<feature type="compositionally biased region" description="Pro residues" evidence="16">
    <location>
        <begin position="789"/>
        <end position="799"/>
    </location>
</feature>
<feature type="transmembrane region" description="Helical" evidence="15">
    <location>
        <begin position="108"/>
        <end position="126"/>
    </location>
</feature>
<evidence type="ECO:0000256" key="4">
    <source>
        <dbReference type="ARBA" id="ARBA00012839"/>
    </source>
</evidence>